<organism evidence="3 4">
    <name type="scientific">Chishuiella changwenlii</name>
    <dbReference type="NCBI Taxonomy" id="1434701"/>
    <lineage>
        <taxon>Bacteria</taxon>
        <taxon>Pseudomonadati</taxon>
        <taxon>Bacteroidota</taxon>
        <taxon>Flavobacteriia</taxon>
        <taxon>Flavobacteriales</taxon>
        <taxon>Weeksellaceae</taxon>
        <taxon>Chishuiella</taxon>
    </lineage>
</organism>
<reference evidence="3" key="3">
    <citation type="submission" date="2016-11" db="EMBL/GenBank/DDBJ databases">
        <authorList>
            <person name="Jaros S."/>
            <person name="Januszkiewicz K."/>
            <person name="Wedrychowicz H."/>
        </authorList>
    </citation>
    <scope>NUCLEOTIDE SEQUENCE [LARGE SCALE GENOMIC DNA]</scope>
    <source>
        <strain evidence="3">DSM 27989</strain>
    </source>
</reference>
<dbReference type="Proteomes" id="UP000184120">
    <property type="component" value="Unassembled WGS sequence"/>
</dbReference>
<dbReference type="GO" id="GO:0016301">
    <property type="term" value="F:kinase activity"/>
    <property type="evidence" value="ECO:0007669"/>
    <property type="project" value="UniProtKB-KW"/>
</dbReference>
<dbReference type="InterPro" id="IPR018490">
    <property type="entry name" value="cNMP-bd_dom_sf"/>
</dbReference>
<accession>A0A1M6WVS0</accession>
<reference evidence="2" key="1">
    <citation type="journal article" date="2014" name="Int. J. Syst. Evol. Microbiol.">
        <title>Complete genome of a new Firmicutes species belonging to the dominant human colonic microbiota ('Ruminococcus bicirculans') reveals two chromosomes and a selective capacity to utilize plant glucans.</title>
        <authorList>
            <consortium name="NISC Comparative Sequencing Program"/>
            <person name="Wegmann U."/>
            <person name="Louis P."/>
            <person name="Goesmann A."/>
            <person name="Henrissat B."/>
            <person name="Duncan S.H."/>
            <person name="Flint H.J."/>
        </authorList>
    </citation>
    <scope>NUCLEOTIDE SEQUENCE</scope>
    <source>
        <strain evidence="2">CGMCC 1.12707</strain>
    </source>
</reference>
<evidence type="ECO:0000313" key="3">
    <source>
        <dbReference type="EMBL" id="SHK97756.1"/>
    </source>
</evidence>
<sequence>MFDTIIKVMENYKKHLQSIINFSDESWEIIENTLVEKQVKKNEFIMVPGEYSEDYYFVESGVIRSYTIDENGKEHVLQFGTENWIVSDRNSAFCKQQSKFYIQAIEDSKVILLNEKLTNLISSLNPDYLAAQNKLVQNHVRSLQDRINLLLGATAKTRYLEFMRLYPNQLNRIPQWMIASYLGITPESLSRVRKEIAHG</sequence>
<evidence type="ECO:0000259" key="1">
    <source>
        <dbReference type="PROSITE" id="PS50042"/>
    </source>
</evidence>
<dbReference type="InterPro" id="IPR014710">
    <property type="entry name" value="RmlC-like_jellyroll"/>
</dbReference>
<dbReference type="PROSITE" id="PS50042">
    <property type="entry name" value="CNMP_BINDING_3"/>
    <property type="match status" value="1"/>
</dbReference>
<reference evidence="2" key="5">
    <citation type="submission" date="2024-05" db="EMBL/GenBank/DDBJ databases">
        <authorList>
            <person name="Sun Q."/>
            <person name="Zhou Y."/>
        </authorList>
    </citation>
    <scope>NUCLEOTIDE SEQUENCE</scope>
    <source>
        <strain evidence="2">CGMCC 1.12707</strain>
    </source>
</reference>
<proteinExistence type="predicted"/>
<dbReference type="EMBL" id="BMFL01000009">
    <property type="protein sequence ID" value="GGE98978.1"/>
    <property type="molecule type" value="Genomic_DNA"/>
</dbReference>
<dbReference type="CDD" id="cd00038">
    <property type="entry name" value="CAP_ED"/>
    <property type="match status" value="1"/>
</dbReference>
<dbReference type="STRING" id="1434701.SAMN05443634_1056"/>
<keyword evidence="3" id="KW-0808">Transferase</keyword>
<dbReference type="AlphaFoldDB" id="A0A1M6WVS0"/>
<dbReference type="Proteomes" id="UP000650994">
    <property type="component" value="Unassembled WGS sequence"/>
</dbReference>
<evidence type="ECO:0000313" key="2">
    <source>
        <dbReference type="EMBL" id="GGE98978.1"/>
    </source>
</evidence>
<gene>
    <name evidence="2" type="ORF">GCM10010984_15700</name>
    <name evidence="3" type="ORF">SAMN05443634_1056</name>
</gene>
<feature type="domain" description="Cyclic nucleotide-binding" evidence="1">
    <location>
        <begin position="30"/>
        <end position="77"/>
    </location>
</feature>
<name>A0A1M6WVS0_9FLAO</name>
<dbReference type="EMBL" id="FRBH01000005">
    <property type="protein sequence ID" value="SHK97756.1"/>
    <property type="molecule type" value="Genomic_DNA"/>
</dbReference>
<protein>
    <submittedName>
        <fullName evidence="2">Cyclic nucleotide-binding protein</fullName>
    </submittedName>
    <submittedName>
        <fullName evidence="3">cAMP-binding domain of CRP or a regulatory subunit of cAMP-dependent protein kinases</fullName>
    </submittedName>
</protein>
<evidence type="ECO:0000313" key="5">
    <source>
        <dbReference type="Proteomes" id="UP000650994"/>
    </source>
</evidence>
<keyword evidence="5" id="KW-1185">Reference proteome</keyword>
<dbReference type="Gene3D" id="2.60.120.10">
    <property type="entry name" value="Jelly Rolls"/>
    <property type="match status" value="1"/>
</dbReference>
<dbReference type="InterPro" id="IPR000595">
    <property type="entry name" value="cNMP-bd_dom"/>
</dbReference>
<reference evidence="4" key="2">
    <citation type="submission" date="2016-11" db="EMBL/GenBank/DDBJ databases">
        <authorList>
            <person name="Varghese N."/>
            <person name="Submissions S."/>
        </authorList>
    </citation>
    <scope>NUCLEOTIDE SEQUENCE [LARGE SCALE GENOMIC DNA]</scope>
    <source>
        <strain evidence="4">DSM 27989</strain>
    </source>
</reference>
<dbReference type="Pfam" id="PF00027">
    <property type="entry name" value="cNMP_binding"/>
    <property type="match status" value="1"/>
</dbReference>
<keyword evidence="3" id="KW-0418">Kinase</keyword>
<dbReference type="SUPFAM" id="SSF51206">
    <property type="entry name" value="cAMP-binding domain-like"/>
    <property type="match status" value="1"/>
</dbReference>
<reference evidence="5" key="4">
    <citation type="journal article" date="2019" name="Int. J. Syst. Evol. Microbiol.">
        <title>The Global Catalogue of Microorganisms (GCM) 10K type strain sequencing project: providing services to taxonomists for standard genome sequencing and annotation.</title>
        <authorList>
            <consortium name="The Broad Institute Genomics Platform"/>
            <consortium name="The Broad Institute Genome Sequencing Center for Infectious Disease"/>
            <person name="Wu L."/>
            <person name="Ma J."/>
        </authorList>
    </citation>
    <scope>NUCLEOTIDE SEQUENCE [LARGE SCALE GENOMIC DNA]</scope>
    <source>
        <strain evidence="5">CGMCC 1.12707</strain>
    </source>
</reference>
<evidence type="ECO:0000313" key="4">
    <source>
        <dbReference type="Proteomes" id="UP000184120"/>
    </source>
</evidence>